<dbReference type="PANTHER" id="PTHR10815">
    <property type="entry name" value="METHYLATED-DNA--PROTEIN-CYSTEINE METHYLTRANSFERASE"/>
    <property type="match status" value="1"/>
</dbReference>
<dbReference type="CDD" id="cd06445">
    <property type="entry name" value="ATase"/>
    <property type="match status" value="1"/>
</dbReference>
<feature type="domain" description="Methylguanine DNA methyltransferase ribonuclease-like" evidence="10">
    <location>
        <begin position="8"/>
        <end position="68"/>
    </location>
</feature>
<dbReference type="PANTHER" id="PTHR10815:SF13">
    <property type="entry name" value="METHYLATED-DNA--PROTEIN-CYSTEINE METHYLTRANSFERASE"/>
    <property type="match status" value="1"/>
</dbReference>
<evidence type="ECO:0000256" key="6">
    <source>
        <dbReference type="ARBA" id="ARBA00023204"/>
    </source>
</evidence>
<gene>
    <name evidence="11" type="ORF">JR050_04230</name>
</gene>
<comment type="function">
    <text evidence="8">Involved in the cellular defense against the biological effects of O6-methylguanine (O6-MeG) and O4-methylthymine (O4-MeT) in DNA. Repairs the methylated nucleobase in DNA by stoichiometrically transferring the methyl group to a cysteine residue in the enzyme. This is a suicide reaction: the enzyme is irreversibly inactivated.</text>
</comment>
<dbReference type="Pfam" id="PF02870">
    <property type="entry name" value="Methyltransf_1N"/>
    <property type="match status" value="1"/>
</dbReference>
<evidence type="ECO:0000256" key="5">
    <source>
        <dbReference type="ARBA" id="ARBA00022763"/>
    </source>
</evidence>
<organism evidence="11 12">
    <name type="scientific">Bacillus suaedaesalsae</name>
    <dbReference type="NCBI Taxonomy" id="2810349"/>
    <lineage>
        <taxon>Bacteria</taxon>
        <taxon>Bacillati</taxon>
        <taxon>Bacillota</taxon>
        <taxon>Bacilli</taxon>
        <taxon>Bacillales</taxon>
        <taxon>Bacillaceae</taxon>
        <taxon>Bacillus</taxon>
    </lineage>
</organism>
<dbReference type="RefSeq" id="WP_204202261.1">
    <property type="nucleotide sequence ID" value="NZ_JAFELM010000016.1"/>
</dbReference>
<dbReference type="InterPro" id="IPR023546">
    <property type="entry name" value="MGMT"/>
</dbReference>
<evidence type="ECO:0000259" key="9">
    <source>
        <dbReference type="Pfam" id="PF01035"/>
    </source>
</evidence>
<reference evidence="11 12" key="1">
    <citation type="submission" date="2021-02" db="EMBL/GenBank/DDBJ databases">
        <title>Bacillus sp. RD4P76, an endophyte from a halophyte.</title>
        <authorList>
            <person name="Sun J.-Q."/>
        </authorList>
    </citation>
    <scope>NUCLEOTIDE SEQUENCE [LARGE SCALE GENOMIC DNA]</scope>
    <source>
        <strain evidence="11 12">RD4P76</strain>
    </source>
</reference>
<dbReference type="SUPFAM" id="SSF46767">
    <property type="entry name" value="Methylated DNA-protein cysteine methyltransferase, C-terminal domain"/>
    <property type="match status" value="1"/>
</dbReference>
<evidence type="ECO:0000256" key="2">
    <source>
        <dbReference type="ARBA" id="ARBA00022490"/>
    </source>
</evidence>
<keyword evidence="5 8" id="KW-0227">DNA damage</keyword>
<dbReference type="GO" id="GO:0003908">
    <property type="term" value="F:methylated-DNA-[protein]-cysteine S-methyltransferase activity"/>
    <property type="evidence" value="ECO:0007669"/>
    <property type="project" value="UniProtKB-EC"/>
</dbReference>
<evidence type="ECO:0000313" key="12">
    <source>
        <dbReference type="Proteomes" id="UP001518925"/>
    </source>
</evidence>
<dbReference type="InterPro" id="IPR036388">
    <property type="entry name" value="WH-like_DNA-bd_sf"/>
</dbReference>
<keyword evidence="6 8" id="KW-0234">DNA repair</keyword>
<dbReference type="InterPro" id="IPR001497">
    <property type="entry name" value="MethylDNA_cys_MeTrfase_AS"/>
</dbReference>
<dbReference type="Proteomes" id="UP001518925">
    <property type="component" value="Unassembled WGS sequence"/>
</dbReference>
<dbReference type="PROSITE" id="PS00374">
    <property type="entry name" value="MGMT"/>
    <property type="match status" value="1"/>
</dbReference>
<dbReference type="SUPFAM" id="SSF53155">
    <property type="entry name" value="Methylated DNA-protein cysteine methyltransferase domain"/>
    <property type="match status" value="1"/>
</dbReference>
<evidence type="ECO:0000259" key="10">
    <source>
        <dbReference type="Pfam" id="PF02870"/>
    </source>
</evidence>
<comment type="miscellaneous">
    <text evidence="8">This enzyme catalyzes only one turnover and therefore is not strictly catalytic. According to one definition, an enzyme is a biocatalyst that acts repeatedly and over many reaction cycles.</text>
</comment>
<protein>
    <recommendedName>
        <fullName evidence="8">Methylated-DNA--protein-cysteine methyltransferase</fullName>
        <ecNumber evidence="8">2.1.1.63</ecNumber>
    </recommendedName>
    <alternativeName>
        <fullName evidence="8">6-O-methylguanine-DNA methyltransferase</fullName>
        <shortName evidence="8">MGMT</shortName>
    </alternativeName>
    <alternativeName>
        <fullName evidence="8">O-6-methylguanine-DNA-alkyltransferase</fullName>
    </alternativeName>
</protein>
<dbReference type="Gene3D" id="3.30.160.70">
    <property type="entry name" value="Methylated DNA-protein cysteine methyltransferase domain"/>
    <property type="match status" value="1"/>
</dbReference>
<comment type="catalytic activity">
    <reaction evidence="7 8">
        <text>a 6-O-methyl-2'-deoxyguanosine in DNA + L-cysteinyl-[protein] = S-methyl-L-cysteinyl-[protein] + a 2'-deoxyguanosine in DNA</text>
        <dbReference type="Rhea" id="RHEA:24000"/>
        <dbReference type="Rhea" id="RHEA-COMP:10131"/>
        <dbReference type="Rhea" id="RHEA-COMP:10132"/>
        <dbReference type="Rhea" id="RHEA-COMP:11367"/>
        <dbReference type="Rhea" id="RHEA-COMP:11368"/>
        <dbReference type="ChEBI" id="CHEBI:29950"/>
        <dbReference type="ChEBI" id="CHEBI:82612"/>
        <dbReference type="ChEBI" id="CHEBI:85445"/>
        <dbReference type="ChEBI" id="CHEBI:85448"/>
        <dbReference type="EC" id="2.1.1.63"/>
    </reaction>
</comment>
<evidence type="ECO:0000256" key="7">
    <source>
        <dbReference type="ARBA" id="ARBA00049348"/>
    </source>
</evidence>
<comment type="similarity">
    <text evidence="8">Belongs to the MGMT family.</text>
</comment>
<comment type="subcellular location">
    <subcellularLocation>
        <location evidence="8">Cytoplasm</location>
    </subcellularLocation>
</comment>
<dbReference type="EC" id="2.1.1.63" evidence="8"/>
<name>A0ABS2DEN0_9BACI</name>
<keyword evidence="12" id="KW-1185">Reference proteome</keyword>
<dbReference type="InterPro" id="IPR036217">
    <property type="entry name" value="MethylDNA_cys_MeTrfase_DNAb"/>
</dbReference>
<comment type="caution">
    <text evidence="11">The sequence shown here is derived from an EMBL/GenBank/DDBJ whole genome shotgun (WGS) entry which is preliminary data.</text>
</comment>
<sequence>MEHHKLDYASPIGVIEIIGTEAEIQSILFVEGDSVVNHLTKNTPKVLQECYEQLDEYFKGERQDFTFPYVLNGTDFQKGVWKALTTIPYAETGSYKEIAVKVGNEKAIRAVGSANGRNKISIAVPCHRIIGSNGTLTGYAGGLWRKEWLINHEKQNSLKQ</sequence>
<keyword evidence="4 8" id="KW-0808">Transferase</keyword>
<accession>A0ABS2DEN0</accession>
<evidence type="ECO:0000256" key="3">
    <source>
        <dbReference type="ARBA" id="ARBA00022603"/>
    </source>
</evidence>
<dbReference type="Pfam" id="PF01035">
    <property type="entry name" value="DNA_binding_1"/>
    <property type="match status" value="1"/>
</dbReference>
<keyword evidence="3 8" id="KW-0489">Methyltransferase</keyword>
<dbReference type="HAMAP" id="MF_00772">
    <property type="entry name" value="OGT"/>
    <property type="match status" value="1"/>
</dbReference>
<dbReference type="EMBL" id="JAFELM010000016">
    <property type="protein sequence ID" value="MBM6616891.1"/>
    <property type="molecule type" value="Genomic_DNA"/>
</dbReference>
<proteinExistence type="inferred from homology"/>
<evidence type="ECO:0000313" key="11">
    <source>
        <dbReference type="EMBL" id="MBM6616891.1"/>
    </source>
</evidence>
<keyword evidence="2 8" id="KW-0963">Cytoplasm</keyword>
<dbReference type="InterPro" id="IPR008332">
    <property type="entry name" value="MethylG_MeTrfase_N"/>
</dbReference>
<dbReference type="GO" id="GO:0032259">
    <property type="term" value="P:methylation"/>
    <property type="evidence" value="ECO:0007669"/>
    <property type="project" value="UniProtKB-KW"/>
</dbReference>
<feature type="active site" description="Nucleophile; methyl group acceptor" evidence="8">
    <location>
        <position position="126"/>
    </location>
</feature>
<evidence type="ECO:0000256" key="8">
    <source>
        <dbReference type="HAMAP-Rule" id="MF_00772"/>
    </source>
</evidence>
<evidence type="ECO:0000256" key="1">
    <source>
        <dbReference type="ARBA" id="ARBA00001286"/>
    </source>
</evidence>
<dbReference type="NCBIfam" id="TIGR00589">
    <property type="entry name" value="ogt"/>
    <property type="match status" value="1"/>
</dbReference>
<evidence type="ECO:0000256" key="4">
    <source>
        <dbReference type="ARBA" id="ARBA00022679"/>
    </source>
</evidence>
<dbReference type="Gene3D" id="1.10.10.10">
    <property type="entry name" value="Winged helix-like DNA-binding domain superfamily/Winged helix DNA-binding domain"/>
    <property type="match status" value="1"/>
</dbReference>
<feature type="domain" description="Methylated-DNA-[protein]-cysteine S-methyltransferase DNA binding" evidence="9">
    <location>
        <begin position="75"/>
        <end position="154"/>
    </location>
</feature>
<dbReference type="InterPro" id="IPR014048">
    <property type="entry name" value="MethylDNA_cys_MeTrfase_DNA-bd"/>
</dbReference>
<dbReference type="InterPro" id="IPR036631">
    <property type="entry name" value="MGMT_N_sf"/>
</dbReference>
<comment type="catalytic activity">
    <reaction evidence="1 8">
        <text>a 4-O-methyl-thymidine in DNA + L-cysteinyl-[protein] = a thymidine in DNA + S-methyl-L-cysteinyl-[protein]</text>
        <dbReference type="Rhea" id="RHEA:53428"/>
        <dbReference type="Rhea" id="RHEA-COMP:10131"/>
        <dbReference type="Rhea" id="RHEA-COMP:10132"/>
        <dbReference type="Rhea" id="RHEA-COMP:13555"/>
        <dbReference type="Rhea" id="RHEA-COMP:13556"/>
        <dbReference type="ChEBI" id="CHEBI:29950"/>
        <dbReference type="ChEBI" id="CHEBI:82612"/>
        <dbReference type="ChEBI" id="CHEBI:137386"/>
        <dbReference type="ChEBI" id="CHEBI:137387"/>
        <dbReference type="EC" id="2.1.1.63"/>
    </reaction>
</comment>